<name>A0AA36AR61_OCTVU</name>
<feature type="chain" id="PRO_5041279827" evidence="1">
    <location>
        <begin position="25"/>
        <end position="73"/>
    </location>
</feature>
<evidence type="ECO:0000313" key="2">
    <source>
        <dbReference type="EMBL" id="CAI9720820.1"/>
    </source>
</evidence>
<evidence type="ECO:0000313" key="3">
    <source>
        <dbReference type="Proteomes" id="UP001162480"/>
    </source>
</evidence>
<evidence type="ECO:0000256" key="1">
    <source>
        <dbReference type="SAM" id="SignalP"/>
    </source>
</evidence>
<dbReference type="AlphaFoldDB" id="A0AA36AR61"/>
<reference evidence="2" key="1">
    <citation type="submission" date="2023-08" db="EMBL/GenBank/DDBJ databases">
        <authorList>
            <person name="Alioto T."/>
            <person name="Alioto T."/>
            <person name="Gomez Garrido J."/>
        </authorList>
    </citation>
    <scope>NUCLEOTIDE SEQUENCE</scope>
</reference>
<proteinExistence type="predicted"/>
<sequence>MYSFLGPSMHFFHFLKIIVTVVIARGDRIYSDIVGGDIGVDIVVAAIANIFTITNTAAGVGLNHCGSDLVASY</sequence>
<keyword evidence="3" id="KW-1185">Reference proteome</keyword>
<keyword evidence="1" id="KW-0732">Signal</keyword>
<dbReference type="Proteomes" id="UP001162480">
    <property type="component" value="Chromosome 4"/>
</dbReference>
<organism evidence="2 3">
    <name type="scientific">Octopus vulgaris</name>
    <name type="common">Common octopus</name>
    <dbReference type="NCBI Taxonomy" id="6645"/>
    <lineage>
        <taxon>Eukaryota</taxon>
        <taxon>Metazoa</taxon>
        <taxon>Spiralia</taxon>
        <taxon>Lophotrochozoa</taxon>
        <taxon>Mollusca</taxon>
        <taxon>Cephalopoda</taxon>
        <taxon>Coleoidea</taxon>
        <taxon>Octopodiformes</taxon>
        <taxon>Octopoda</taxon>
        <taxon>Incirrata</taxon>
        <taxon>Octopodidae</taxon>
        <taxon>Octopus</taxon>
    </lineage>
</organism>
<protein>
    <submittedName>
        <fullName evidence="2">Uncharacterized protein</fullName>
    </submittedName>
</protein>
<accession>A0AA36AR61</accession>
<feature type="signal peptide" evidence="1">
    <location>
        <begin position="1"/>
        <end position="24"/>
    </location>
</feature>
<dbReference type="EMBL" id="OX597817">
    <property type="protein sequence ID" value="CAI9720820.1"/>
    <property type="molecule type" value="Genomic_DNA"/>
</dbReference>
<gene>
    <name evidence="2" type="ORF">OCTVUL_1B019814</name>
</gene>